<feature type="transmembrane region" description="Helical" evidence="1">
    <location>
        <begin position="12"/>
        <end position="35"/>
    </location>
</feature>
<name>A0ABR8TLV3_9PSED</name>
<accession>A0ABR8TLV3</accession>
<dbReference type="RefSeq" id="WP_251835536.1">
    <property type="nucleotide sequence ID" value="NZ_JACSQG010000002.1"/>
</dbReference>
<protein>
    <submittedName>
        <fullName evidence="2">Aminopeptidase</fullName>
    </submittedName>
</protein>
<evidence type="ECO:0000313" key="3">
    <source>
        <dbReference type="Proteomes" id="UP000611945"/>
    </source>
</evidence>
<keyword evidence="2" id="KW-0031">Aminopeptidase</keyword>
<evidence type="ECO:0000313" key="2">
    <source>
        <dbReference type="EMBL" id="MBD7976758.1"/>
    </source>
</evidence>
<dbReference type="InterPro" id="IPR014553">
    <property type="entry name" value="Aminopept"/>
</dbReference>
<reference evidence="2 3" key="1">
    <citation type="submission" date="2020-08" db="EMBL/GenBank/DDBJ databases">
        <title>A Genomic Blueprint of the Chicken Gut Microbiome.</title>
        <authorList>
            <person name="Gilroy R."/>
            <person name="Ravi A."/>
            <person name="Getino M."/>
            <person name="Pursley I."/>
            <person name="Horton D.L."/>
            <person name="Alikhan N.-F."/>
            <person name="Baker D."/>
            <person name="Gharbi K."/>
            <person name="Hall N."/>
            <person name="Watson M."/>
            <person name="Adriaenssens E.M."/>
            <person name="Foster-Nyarko E."/>
            <person name="Jarju S."/>
            <person name="Secka A."/>
            <person name="Antonio M."/>
            <person name="Oren A."/>
            <person name="Chaudhuri R."/>
            <person name="La Ragione R.M."/>
            <person name="Hildebrand F."/>
            <person name="Pallen M.J."/>
        </authorList>
    </citation>
    <scope>NUCLEOTIDE SEQUENCE [LARGE SCALE GENOMIC DNA]</scope>
    <source>
        <strain evidence="2 3">Sa2CUA2</strain>
    </source>
</reference>
<proteinExistence type="predicted"/>
<dbReference type="PIRSF" id="PIRSF029285">
    <property type="entry name" value="Aminopept"/>
    <property type="match status" value="1"/>
</dbReference>
<dbReference type="GO" id="GO:0004177">
    <property type="term" value="F:aminopeptidase activity"/>
    <property type="evidence" value="ECO:0007669"/>
    <property type="project" value="UniProtKB-KW"/>
</dbReference>
<evidence type="ECO:0000256" key="1">
    <source>
        <dbReference type="SAM" id="Phobius"/>
    </source>
</evidence>
<dbReference type="PROSITE" id="PS51257">
    <property type="entry name" value="PROKAR_LIPOPROTEIN"/>
    <property type="match status" value="1"/>
</dbReference>
<dbReference type="Proteomes" id="UP000611945">
    <property type="component" value="Unassembled WGS sequence"/>
</dbReference>
<keyword evidence="2" id="KW-0378">Hydrolase</keyword>
<sequence>MTRSSLPLLDRWAWRWVPLLLGGWLSGCAQVGYYLHLAEGQMQLMHRREPVTAILADSSRDARLRQRLALAQQARAFATTQLHLPDNRSYLDYVQLDRPYVVWNVFATEAFSVEPRLHCMPLVGCVAYRGYYQQGRARGAAALLQLQGLDTQIAGIEAYSTLGWFADPLLSSMLHWDDPHLVGLIFHELAHQQFYLSGDTAFNESFASFVEREGLRQWRARLGWTPPDPALKRQREAFVALVLQTRERLRALYAQPLPDEQMRPRKQAEFDRLRREYRRLQDTHWNGDGRFDAWINGPLNNASLLPFGLYDQWLPAFAALFQQAGENWPVFYARVLELGTLPAHERRQSLEALQALAR</sequence>
<comment type="caution">
    <text evidence="2">The sequence shown here is derived from an EMBL/GenBank/DDBJ whole genome shotgun (WGS) entry which is preliminary data.</text>
</comment>
<organism evidence="2 3">
    <name type="scientific">Serpens gallinarum</name>
    <dbReference type="NCBI Taxonomy" id="2763075"/>
    <lineage>
        <taxon>Bacteria</taxon>
        <taxon>Pseudomonadati</taxon>
        <taxon>Pseudomonadota</taxon>
        <taxon>Gammaproteobacteria</taxon>
        <taxon>Pseudomonadales</taxon>
        <taxon>Pseudomonadaceae</taxon>
        <taxon>Pseudomonas</taxon>
    </lineage>
</organism>
<keyword evidence="1" id="KW-0812">Transmembrane</keyword>
<keyword evidence="3" id="KW-1185">Reference proteome</keyword>
<keyword evidence="1" id="KW-1133">Transmembrane helix</keyword>
<keyword evidence="1" id="KW-0472">Membrane</keyword>
<dbReference type="EMBL" id="JACSQG010000002">
    <property type="protein sequence ID" value="MBD7976758.1"/>
    <property type="molecule type" value="Genomic_DNA"/>
</dbReference>
<keyword evidence="2" id="KW-0645">Protease</keyword>
<dbReference type="Pfam" id="PF10023">
    <property type="entry name" value="Aminopep"/>
    <property type="match status" value="1"/>
</dbReference>
<gene>
    <name evidence="2" type="ORF">H9642_06085</name>
</gene>